<keyword evidence="5 13" id="KW-0645">Protease</keyword>
<evidence type="ECO:0000256" key="9">
    <source>
        <dbReference type="ARBA" id="ARBA00022989"/>
    </source>
</evidence>
<dbReference type="InterPro" id="IPR037730">
    <property type="entry name" value="IMP2"/>
</dbReference>
<name>A0A8B6BVU1_MYTGA</name>
<evidence type="ECO:0000256" key="11">
    <source>
        <dbReference type="ARBA" id="ARBA00023136"/>
    </source>
</evidence>
<keyword evidence="11" id="KW-0472">Membrane</keyword>
<dbReference type="InterPro" id="IPR000223">
    <property type="entry name" value="Pept_S26A_signal_pept_1"/>
</dbReference>
<dbReference type="InterPro" id="IPR019533">
    <property type="entry name" value="Peptidase_S26"/>
</dbReference>
<evidence type="ECO:0000256" key="7">
    <source>
        <dbReference type="ARBA" id="ARBA00022792"/>
    </source>
</evidence>
<dbReference type="AlphaFoldDB" id="A0A8B6BVU1"/>
<dbReference type="OrthoDB" id="9996127at2759"/>
<evidence type="ECO:0000256" key="2">
    <source>
        <dbReference type="ARBA" id="ARBA00007066"/>
    </source>
</evidence>
<comment type="subunit">
    <text evidence="3">Heterodimer of 2 subunits, IMMPL1 and IMMPL2.</text>
</comment>
<dbReference type="PRINTS" id="PR00727">
    <property type="entry name" value="LEADERPTASE"/>
</dbReference>
<feature type="domain" description="Peptidase S26" evidence="12">
    <location>
        <begin position="33"/>
        <end position="75"/>
    </location>
</feature>
<evidence type="ECO:0000313" key="13">
    <source>
        <dbReference type="EMBL" id="VDH95921.1"/>
    </source>
</evidence>
<evidence type="ECO:0000259" key="12">
    <source>
        <dbReference type="Pfam" id="PF10502"/>
    </source>
</evidence>
<gene>
    <name evidence="13" type="ORF">MGAL_10B057895</name>
</gene>
<proteinExistence type="inferred from homology"/>
<keyword evidence="14" id="KW-1185">Reference proteome</keyword>
<dbReference type="EMBL" id="UYJE01000733">
    <property type="protein sequence ID" value="VDH95921.1"/>
    <property type="molecule type" value="Genomic_DNA"/>
</dbReference>
<dbReference type="Gene3D" id="2.10.109.10">
    <property type="entry name" value="Umud Fragment, subunit A"/>
    <property type="match status" value="1"/>
</dbReference>
<keyword evidence="8 13" id="KW-0378">Hydrolase</keyword>
<dbReference type="GO" id="GO:0006627">
    <property type="term" value="P:protein processing involved in protein targeting to mitochondrion"/>
    <property type="evidence" value="ECO:0007669"/>
    <property type="project" value="InterPro"/>
</dbReference>
<comment type="caution">
    <text evidence="13">The sequence shown here is derived from an EMBL/GenBank/DDBJ whole genome shotgun (WGS) entry which is preliminary data.</text>
</comment>
<evidence type="ECO:0000256" key="1">
    <source>
        <dbReference type="ARBA" id="ARBA00004434"/>
    </source>
</evidence>
<evidence type="ECO:0000256" key="5">
    <source>
        <dbReference type="ARBA" id="ARBA00022670"/>
    </source>
</evidence>
<dbReference type="PANTHER" id="PTHR46041">
    <property type="entry name" value="MITOCHONDRIAL INNER MEMBRANE PROTEASE SUBUNIT 2"/>
    <property type="match status" value="1"/>
</dbReference>
<evidence type="ECO:0000256" key="4">
    <source>
        <dbReference type="ARBA" id="ARBA00013650"/>
    </source>
</evidence>
<comment type="subcellular location">
    <subcellularLocation>
        <location evidence="1">Mitochondrion inner membrane</location>
        <topology evidence="1">Single-pass membrane protein</topology>
    </subcellularLocation>
</comment>
<keyword evidence="10" id="KW-0496">Mitochondrion</keyword>
<sequence>MFTSRSPKNPDEKLIKRIVGFEGDVIRTKNKKRGIPIPKGHCWLEGDNTKHSHDSNDFGPVPVGLIYAKASRIVWPPHRWGKLTRDEFHEDRYIVKQNPKVTLFPNP</sequence>
<evidence type="ECO:0000313" key="14">
    <source>
        <dbReference type="Proteomes" id="UP000596742"/>
    </source>
</evidence>
<dbReference type="PANTHER" id="PTHR46041:SF2">
    <property type="entry name" value="MITOCHONDRIAL INNER MEMBRANE PROTEASE SUBUNIT 2"/>
    <property type="match status" value="1"/>
</dbReference>
<keyword evidence="7" id="KW-0999">Mitochondrion inner membrane</keyword>
<dbReference type="GO" id="GO:0042720">
    <property type="term" value="C:mitochondrial inner membrane peptidase complex"/>
    <property type="evidence" value="ECO:0007669"/>
    <property type="project" value="InterPro"/>
</dbReference>
<evidence type="ECO:0000256" key="6">
    <source>
        <dbReference type="ARBA" id="ARBA00022692"/>
    </source>
</evidence>
<dbReference type="InterPro" id="IPR036286">
    <property type="entry name" value="LexA/Signal_pep-like_sf"/>
</dbReference>
<dbReference type="CDD" id="cd06530">
    <property type="entry name" value="S26_SPase_I"/>
    <property type="match status" value="1"/>
</dbReference>
<dbReference type="GO" id="GO:0006465">
    <property type="term" value="P:signal peptide processing"/>
    <property type="evidence" value="ECO:0007669"/>
    <property type="project" value="InterPro"/>
</dbReference>
<reference evidence="13" key="1">
    <citation type="submission" date="2018-11" db="EMBL/GenBank/DDBJ databases">
        <authorList>
            <person name="Alioto T."/>
            <person name="Alioto T."/>
        </authorList>
    </citation>
    <scope>NUCLEOTIDE SEQUENCE</scope>
</reference>
<dbReference type="SUPFAM" id="SSF51306">
    <property type="entry name" value="LexA/Signal peptidase"/>
    <property type="match status" value="1"/>
</dbReference>
<organism evidence="13 14">
    <name type="scientific">Mytilus galloprovincialis</name>
    <name type="common">Mediterranean mussel</name>
    <dbReference type="NCBI Taxonomy" id="29158"/>
    <lineage>
        <taxon>Eukaryota</taxon>
        <taxon>Metazoa</taxon>
        <taxon>Spiralia</taxon>
        <taxon>Lophotrochozoa</taxon>
        <taxon>Mollusca</taxon>
        <taxon>Bivalvia</taxon>
        <taxon>Autobranchia</taxon>
        <taxon>Pteriomorphia</taxon>
        <taxon>Mytilida</taxon>
        <taxon>Mytiloidea</taxon>
        <taxon>Mytilidae</taxon>
        <taxon>Mytilinae</taxon>
        <taxon>Mytilus</taxon>
    </lineage>
</organism>
<evidence type="ECO:0000256" key="3">
    <source>
        <dbReference type="ARBA" id="ARBA00011805"/>
    </source>
</evidence>
<evidence type="ECO:0000256" key="8">
    <source>
        <dbReference type="ARBA" id="ARBA00022801"/>
    </source>
</evidence>
<evidence type="ECO:0000256" key="10">
    <source>
        <dbReference type="ARBA" id="ARBA00023128"/>
    </source>
</evidence>
<accession>A0A8B6BVU1</accession>
<comment type="similarity">
    <text evidence="2">Belongs to the peptidase S26 family. IMP2 subfamily.</text>
</comment>
<dbReference type="Proteomes" id="UP000596742">
    <property type="component" value="Unassembled WGS sequence"/>
</dbReference>
<keyword evidence="6" id="KW-0812">Transmembrane</keyword>
<dbReference type="Pfam" id="PF10502">
    <property type="entry name" value="Peptidase_S26"/>
    <property type="match status" value="1"/>
</dbReference>
<dbReference type="GO" id="GO:0004252">
    <property type="term" value="F:serine-type endopeptidase activity"/>
    <property type="evidence" value="ECO:0007669"/>
    <property type="project" value="InterPro"/>
</dbReference>
<keyword evidence="9" id="KW-1133">Transmembrane helix</keyword>
<protein>
    <recommendedName>
        <fullName evidence="4">Mitochondrial inner membrane protease subunit 2</fullName>
    </recommendedName>
</protein>